<dbReference type="InterPro" id="IPR001566">
    <property type="entry name" value="23S_rRNA_MeTrfase_RlmD"/>
</dbReference>
<keyword evidence="2 9" id="KW-0698">rRNA processing</keyword>
<dbReference type="Pfam" id="PF05958">
    <property type="entry name" value="tRNA_U5-meth_tr"/>
    <property type="match status" value="1"/>
</dbReference>
<feature type="binding site" evidence="9 10">
    <location>
        <position position="307"/>
    </location>
    <ligand>
        <name>S-adenosyl-L-methionine</name>
        <dbReference type="ChEBI" id="CHEBI:59789"/>
    </ligand>
</feature>
<sequence>MVQLYKSARKKAAPAKPVSLRIDTLDHSGIGVCRSHQPVVFVEGALPGEEVKARVREKKKRVWLAEVEEVLRPSPERIEPFCPHFNECGGCQHQHIGQKPMLNYKQQAVNQLLRKIAGVESLNWQPPLVGGYQGYRRKVRLALDARTGKGKSSMSLGFRARGSEKVVDITECKVLTPPLQHALPEIRALVKGLQSVRHIGHVSMLDADNQLQICLRLTKPLPEHDKQALQAFAQRHQCTLLLQTQKMTFEQLAGDHSNALYQPVSELSLEFSPTDFIQVNKEINRAMVLQAISWMDIRADDKVLDLFCGVGNFALPMAQKGAQITGVEGIQAMVSQAETNASRNGLQAAFLQTDLGDEGSLAQLFRQLGQVDKVLLDPARAGAAAVIPWLNKLNPAQILYVSCNPATFARDMEQLVENGWRVNKIGLMDMFPNTAHTELMALFTRK</sequence>
<evidence type="ECO:0000256" key="10">
    <source>
        <dbReference type="PROSITE-ProRule" id="PRU01024"/>
    </source>
</evidence>
<dbReference type="CDD" id="cd02440">
    <property type="entry name" value="AdoMet_MTases"/>
    <property type="match status" value="1"/>
</dbReference>
<evidence type="ECO:0000259" key="12">
    <source>
        <dbReference type="PROSITE" id="PS50926"/>
    </source>
</evidence>
<dbReference type="NCBIfam" id="TIGR00479">
    <property type="entry name" value="rumA"/>
    <property type="match status" value="1"/>
</dbReference>
<dbReference type="SUPFAM" id="SSF53335">
    <property type="entry name" value="S-adenosyl-L-methionine-dependent methyltransferases"/>
    <property type="match status" value="1"/>
</dbReference>
<keyword evidence="3 9" id="KW-0489">Methyltransferase</keyword>
<dbReference type="Proteomes" id="UP000614272">
    <property type="component" value="Unassembled WGS sequence"/>
</dbReference>
<feature type="binding site" evidence="9">
    <location>
        <position position="172"/>
    </location>
    <ligand>
        <name>[4Fe-4S] cluster</name>
        <dbReference type="ChEBI" id="CHEBI:49883"/>
    </ligand>
</feature>
<keyword evidence="4 9" id="KW-0808">Transferase</keyword>
<dbReference type="PANTHER" id="PTHR11061:SF49">
    <property type="entry name" value="23S RRNA (URACIL(1939)-C(5))-METHYLTRANSFERASE RLMD"/>
    <property type="match status" value="1"/>
</dbReference>
<feature type="binding site" evidence="9 10">
    <location>
        <position position="278"/>
    </location>
    <ligand>
        <name>S-adenosyl-L-methionine</name>
        <dbReference type="ChEBI" id="CHEBI:59789"/>
    </ligand>
</feature>
<proteinExistence type="inferred from homology"/>
<comment type="function">
    <text evidence="9">Catalyzes the formation of 5-methyl-uridine at position 1939 (m5U1939) in 23S rRNA.</text>
</comment>
<keyword evidence="6 9" id="KW-0479">Metal-binding</keyword>
<feature type="binding site" evidence="9">
    <location>
        <position position="312"/>
    </location>
    <ligand>
        <name>S-adenosyl-L-methionine</name>
        <dbReference type="ChEBI" id="CHEBI:59789"/>
    </ligand>
</feature>
<dbReference type="SUPFAM" id="SSF50249">
    <property type="entry name" value="Nucleic acid-binding proteins"/>
    <property type="match status" value="1"/>
</dbReference>
<dbReference type="PROSITE" id="PS51687">
    <property type="entry name" value="SAM_MT_RNA_M5U"/>
    <property type="match status" value="1"/>
</dbReference>
<evidence type="ECO:0000256" key="5">
    <source>
        <dbReference type="ARBA" id="ARBA00022691"/>
    </source>
</evidence>
<keyword evidence="14" id="KW-1185">Reference proteome</keyword>
<dbReference type="Gene3D" id="3.40.50.150">
    <property type="entry name" value="Vaccinia Virus protein VP39"/>
    <property type="match status" value="1"/>
</dbReference>
<dbReference type="PANTHER" id="PTHR11061">
    <property type="entry name" value="RNA M5U METHYLTRANSFERASE"/>
    <property type="match status" value="1"/>
</dbReference>
<dbReference type="Gene3D" id="2.40.50.1070">
    <property type="match status" value="1"/>
</dbReference>
<dbReference type="InterPro" id="IPR010280">
    <property type="entry name" value="U5_MeTrfase_fam"/>
</dbReference>
<keyword evidence="8 9" id="KW-0411">Iron-sulfur</keyword>
<feature type="binding site" evidence="9">
    <location>
        <position position="82"/>
    </location>
    <ligand>
        <name>[4Fe-4S] cluster</name>
        <dbReference type="ChEBI" id="CHEBI:49883"/>
    </ligand>
</feature>
<dbReference type="HAMAP" id="MF_01010">
    <property type="entry name" value="23SrRNA_methyltr_RlmD"/>
    <property type="match status" value="1"/>
</dbReference>
<gene>
    <name evidence="9 13" type="primary">rlmD</name>
    <name evidence="13" type="ORF">GCM10011357_02370</name>
</gene>
<feature type="active site" description="Nucleophile" evidence="9 10">
    <location>
        <position position="403"/>
    </location>
</feature>
<dbReference type="EC" id="2.1.1.190" evidence="9"/>
<evidence type="ECO:0000256" key="4">
    <source>
        <dbReference type="ARBA" id="ARBA00022679"/>
    </source>
</evidence>
<feature type="binding site" evidence="9">
    <location>
        <position position="354"/>
    </location>
    <ligand>
        <name>S-adenosyl-L-methionine</name>
        <dbReference type="ChEBI" id="CHEBI:59789"/>
    </ligand>
</feature>
<dbReference type="PROSITE" id="PS01230">
    <property type="entry name" value="TRMA_1"/>
    <property type="match status" value="1"/>
</dbReference>
<name>A0ABQ1QWN4_9ALTE</name>
<evidence type="ECO:0000256" key="6">
    <source>
        <dbReference type="ARBA" id="ARBA00022723"/>
    </source>
</evidence>
<dbReference type="EMBL" id="BMGJ01000001">
    <property type="protein sequence ID" value="GGD49989.1"/>
    <property type="molecule type" value="Genomic_DNA"/>
</dbReference>
<evidence type="ECO:0000256" key="3">
    <source>
        <dbReference type="ARBA" id="ARBA00022603"/>
    </source>
</evidence>
<protein>
    <recommendedName>
        <fullName evidence="9">23S rRNA (uracil(1939)-C(5))-methyltransferase RlmD</fullName>
        <ecNumber evidence="9">2.1.1.190</ecNumber>
    </recommendedName>
    <alternativeName>
        <fullName evidence="9">23S rRNA(m5U1939)-methyltransferase</fullName>
    </alternativeName>
</protein>
<feature type="domain" description="TRAM" evidence="12">
    <location>
        <begin position="11"/>
        <end position="69"/>
    </location>
</feature>
<evidence type="ECO:0000313" key="14">
    <source>
        <dbReference type="Proteomes" id="UP000614272"/>
    </source>
</evidence>
<reference evidence="14" key="1">
    <citation type="journal article" date="2019" name="Int. J. Syst. Evol. Microbiol.">
        <title>The Global Catalogue of Microorganisms (GCM) 10K type strain sequencing project: providing services to taxonomists for standard genome sequencing and annotation.</title>
        <authorList>
            <consortium name="The Broad Institute Genomics Platform"/>
            <consortium name="The Broad Institute Genome Sequencing Center for Infectious Disease"/>
            <person name="Wu L."/>
            <person name="Ma J."/>
        </authorList>
    </citation>
    <scope>NUCLEOTIDE SEQUENCE [LARGE SCALE GENOMIC DNA]</scope>
    <source>
        <strain evidence="14">CGMCC 1.12923</strain>
    </source>
</reference>
<keyword evidence="7 9" id="KW-0408">Iron</keyword>
<feature type="binding site" evidence="9">
    <location>
        <position position="91"/>
    </location>
    <ligand>
        <name>[4Fe-4S] cluster</name>
        <dbReference type="ChEBI" id="CHEBI:49883"/>
    </ligand>
</feature>
<evidence type="ECO:0000256" key="1">
    <source>
        <dbReference type="ARBA" id="ARBA00022485"/>
    </source>
</evidence>
<dbReference type="NCBIfam" id="NF009639">
    <property type="entry name" value="PRK13168.1"/>
    <property type="match status" value="1"/>
</dbReference>
<feature type="active site" evidence="11">
    <location>
        <position position="403"/>
    </location>
</feature>
<evidence type="ECO:0000256" key="9">
    <source>
        <dbReference type="HAMAP-Rule" id="MF_01010"/>
    </source>
</evidence>
<evidence type="ECO:0000256" key="2">
    <source>
        <dbReference type="ARBA" id="ARBA00022552"/>
    </source>
</evidence>
<accession>A0ABQ1QWN4</accession>
<dbReference type="InterPro" id="IPR002792">
    <property type="entry name" value="TRAM_dom"/>
</dbReference>
<feature type="binding site" evidence="9 10">
    <location>
        <position position="328"/>
    </location>
    <ligand>
        <name>S-adenosyl-L-methionine</name>
        <dbReference type="ChEBI" id="CHEBI:59789"/>
    </ligand>
</feature>
<keyword evidence="5 9" id="KW-0949">S-adenosyl-L-methionine</keyword>
<feature type="binding site" evidence="9 10">
    <location>
        <position position="377"/>
    </location>
    <ligand>
        <name>S-adenosyl-L-methionine</name>
        <dbReference type="ChEBI" id="CHEBI:59789"/>
    </ligand>
</feature>
<dbReference type="InterPro" id="IPR030390">
    <property type="entry name" value="MeTrfase_TrmA_AS"/>
</dbReference>
<evidence type="ECO:0000256" key="8">
    <source>
        <dbReference type="ARBA" id="ARBA00023014"/>
    </source>
</evidence>
<comment type="caution">
    <text evidence="13">The sequence shown here is derived from an EMBL/GenBank/DDBJ whole genome shotgun (WGS) entry which is preliminary data.</text>
</comment>
<comment type="catalytic activity">
    <reaction evidence="9">
        <text>uridine(1939) in 23S rRNA + S-adenosyl-L-methionine = 5-methyluridine(1939) in 23S rRNA + S-adenosyl-L-homocysteine + H(+)</text>
        <dbReference type="Rhea" id="RHEA:42908"/>
        <dbReference type="Rhea" id="RHEA-COMP:10278"/>
        <dbReference type="Rhea" id="RHEA-COMP:10279"/>
        <dbReference type="ChEBI" id="CHEBI:15378"/>
        <dbReference type="ChEBI" id="CHEBI:57856"/>
        <dbReference type="ChEBI" id="CHEBI:59789"/>
        <dbReference type="ChEBI" id="CHEBI:65315"/>
        <dbReference type="ChEBI" id="CHEBI:74447"/>
        <dbReference type="EC" id="2.1.1.190"/>
    </reaction>
</comment>
<dbReference type="InterPro" id="IPR012340">
    <property type="entry name" value="NA-bd_OB-fold"/>
</dbReference>
<dbReference type="PROSITE" id="PS50926">
    <property type="entry name" value="TRAM"/>
    <property type="match status" value="1"/>
</dbReference>
<dbReference type="InterPro" id="IPR029063">
    <property type="entry name" value="SAM-dependent_MTases_sf"/>
</dbReference>
<organism evidence="13 14">
    <name type="scientific">Lacimicrobium alkaliphilum</name>
    <dbReference type="NCBI Taxonomy" id="1526571"/>
    <lineage>
        <taxon>Bacteria</taxon>
        <taxon>Pseudomonadati</taxon>
        <taxon>Pseudomonadota</taxon>
        <taxon>Gammaproteobacteria</taxon>
        <taxon>Alteromonadales</taxon>
        <taxon>Alteromonadaceae</taxon>
        <taxon>Lacimicrobium</taxon>
    </lineage>
</organism>
<evidence type="ECO:0000256" key="11">
    <source>
        <dbReference type="PROSITE-ProRule" id="PRU10015"/>
    </source>
</evidence>
<evidence type="ECO:0000313" key="13">
    <source>
        <dbReference type="EMBL" id="GGD49989.1"/>
    </source>
</evidence>
<comment type="similarity">
    <text evidence="9">Belongs to the class I-like SAM-binding methyltransferase superfamily. RNA M5U methyltransferase family. RlmD subfamily.</text>
</comment>
<keyword evidence="1 9" id="KW-0004">4Fe-4S</keyword>
<dbReference type="RefSeq" id="WP_099033553.1">
    <property type="nucleotide sequence ID" value="NZ_BMGJ01000001.1"/>
</dbReference>
<evidence type="ECO:0000256" key="7">
    <source>
        <dbReference type="ARBA" id="ARBA00023004"/>
    </source>
</evidence>
<dbReference type="Gene3D" id="2.40.50.140">
    <property type="entry name" value="Nucleic acid-binding proteins"/>
    <property type="match status" value="1"/>
</dbReference>
<feature type="binding site" evidence="9">
    <location>
        <position position="88"/>
    </location>
    <ligand>
        <name>[4Fe-4S] cluster</name>
        <dbReference type="ChEBI" id="CHEBI:49883"/>
    </ligand>
</feature>